<accession>A0A4Q2K120</accession>
<keyword evidence="2" id="KW-1185">Reference proteome</keyword>
<name>A0A4Q2K120_9ACTN</name>
<protein>
    <submittedName>
        <fullName evidence="1">Uncharacterized protein</fullName>
    </submittedName>
</protein>
<reference evidence="1 2" key="1">
    <citation type="submission" date="2019-01" db="EMBL/GenBank/DDBJ databases">
        <title>Senegalimassilia sp. nov. KGMB04484 isolated human feces.</title>
        <authorList>
            <person name="Han K.-I."/>
            <person name="Kim J.-S."/>
            <person name="Lee K.C."/>
            <person name="Suh M.K."/>
            <person name="Eom M.K."/>
            <person name="Lee J.H."/>
            <person name="Park S.-H."/>
            <person name="Kang S.W."/>
            <person name="Park J.-E."/>
            <person name="Oh B.S."/>
            <person name="Yu S.Y."/>
            <person name="Choi S.-H."/>
            <person name="Lee D.H."/>
            <person name="Yoon H."/>
            <person name="Kim B.-Y."/>
            <person name="Lee J.H."/>
            <person name="Lee J.-S."/>
        </authorList>
    </citation>
    <scope>NUCLEOTIDE SEQUENCE [LARGE SCALE GENOMIC DNA]</scope>
    <source>
        <strain evidence="1 2">KGMB04484</strain>
    </source>
</reference>
<organism evidence="1 2">
    <name type="scientific">Senegalimassilia faecalis</name>
    <dbReference type="NCBI Taxonomy" id="2509433"/>
    <lineage>
        <taxon>Bacteria</taxon>
        <taxon>Bacillati</taxon>
        <taxon>Actinomycetota</taxon>
        <taxon>Coriobacteriia</taxon>
        <taxon>Coriobacteriales</taxon>
        <taxon>Coriobacteriaceae</taxon>
        <taxon>Senegalimassilia</taxon>
    </lineage>
</organism>
<dbReference type="OrthoDB" id="3176577at2"/>
<dbReference type="Proteomes" id="UP000293345">
    <property type="component" value="Unassembled WGS sequence"/>
</dbReference>
<gene>
    <name evidence="1" type="ORF">ET524_03315</name>
</gene>
<comment type="caution">
    <text evidence="1">The sequence shown here is derived from an EMBL/GenBank/DDBJ whole genome shotgun (WGS) entry which is preliminary data.</text>
</comment>
<sequence>MTAFIRPSLILRMDLDERLFNDEQVADIKRSYSYVAPSLVQSHAPVDEARVENIMRFMIKLHRPYWDKSNADAEELWQGVMPKWLHNMFAKVSNTITAANNIHAENGEPAFPYHWLELEFGDNALMAVKTGSDSSFPAEGVDMVERVRDLMNEGALGEGIACVRIPSRASYEAQLAAAEAAQAQAEADQAAGVTEEQAAEVDEAAVQEAVAAVDVVAEGEAAEFAEAGEADAAEQPEPAFAAPVLPAFDVDYGTWGIEYADGTVREFDAATGAFK</sequence>
<evidence type="ECO:0000313" key="2">
    <source>
        <dbReference type="Proteomes" id="UP000293345"/>
    </source>
</evidence>
<evidence type="ECO:0000313" key="1">
    <source>
        <dbReference type="EMBL" id="RXZ53631.1"/>
    </source>
</evidence>
<proteinExistence type="predicted"/>
<dbReference type="RefSeq" id="WP_129423329.1">
    <property type="nucleotide sequence ID" value="NZ_SDPW01000001.1"/>
</dbReference>
<dbReference type="EMBL" id="SDPW01000001">
    <property type="protein sequence ID" value="RXZ53631.1"/>
    <property type="molecule type" value="Genomic_DNA"/>
</dbReference>
<dbReference type="AlphaFoldDB" id="A0A4Q2K120"/>